<dbReference type="InterPro" id="IPR000477">
    <property type="entry name" value="RT_dom"/>
</dbReference>
<evidence type="ECO:0000313" key="24">
    <source>
        <dbReference type="Proteomes" id="UP000245207"/>
    </source>
</evidence>
<dbReference type="Pfam" id="PF17917">
    <property type="entry name" value="RT_RNaseH"/>
    <property type="match status" value="1"/>
</dbReference>
<dbReference type="InterPro" id="IPR036397">
    <property type="entry name" value="RNaseH_sf"/>
</dbReference>
<dbReference type="InterPro" id="IPR005162">
    <property type="entry name" value="Retrotrans_gag_dom"/>
</dbReference>
<keyword evidence="15 20" id="KW-1133">Transmembrane helix</keyword>
<dbReference type="Pfam" id="PF24626">
    <property type="entry name" value="SH3_Tf2-1"/>
    <property type="match status" value="1"/>
</dbReference>
<dbReference type="InterPro" id="IPR002293">
    <property type="entry name" value="AA/rel_permease1"/>
</dbReference>
<evidence type="ECO:0000256" key="13">
    <source>
        <dbReference type="ARBA" id="ARBA00022918"/>
    </source>
</evidence>
<dbReference type="CDD" id="cd09274">
    <property type="entry name" value="RNase_HI_RT_Ty3"/>
    <property type="match status" value="1"/>
</dbReference>
<evidence type="ECO:0008006" key="25">
    <source>
        <dbReference type="Google" id="ProtNLM"/>
    </source>
</evidence>
<dbReference type="InterPro" id="IPR056924">
    <property type="entry name" value="SH3_Tf2-1"/>
</dbReference>
<dbReference type="SUPFAM" id="SSF56672">
    <property type="entry name" value="DNA/RNA polymerases"/>
    <property type="match status" value="1"/>
</dbReference>
<keyword evidence="17 20" id="KW-0472">Membrane</keyword>
<evidence type="ECO:0000259" key="22">
    <source>
        <dbReference type="PROSITE" id="PS50994"/>
    </source>
</evidence>
<dbReference type="CDD" id="cd00303">
    <property type="entry name" value="retropepsin_like"/>
    <property type="match status" value="1"/>
</dbReference>
<dbReference type="GO" id="GO:0046872">
    <property type="term" value="F:metal ion binding"/>
    <property type="evidence" value="ECO:0007669"/>
    <property type="project" value="UniProtKB-KW"/>
</dbReference>
<dbReference type="InterPro" id="IPR050951">
    <property type="entry name" value="Retrovirus_Pol_polyprotein"/>
</dbReference>
<dbReference type="Gene3D" id="1.20.1740.10">
    <property type="entry name" value="Amino acid/polyamine transporter I"/>
    <property type="match status" value="1"/>
</dbReference>
<feature type="domain" description="Integrase catalytic" evidence="22">
    <location>
        <begin position="1362"/>
        <end position="1540"/>
    </location>
</feature>
<evidence type="ECO:0000256" key="5">
    <source>
        <dbReference type="ARBA" id="ARBA00022695"/>
    </source>
</evidence>
<evidence type="ECO:0000259" key="21">
    <source>
        <dbReference type="PROSITE" id="PS50878"/>
    </source>
</evidence>
<keyword evidence="12" id="KW-0229">DNA integration</keyword>
<dbReference type="InterPro" id="IPR041373">
    <property type="entry name" value="RT_RNaseH"/>
</dbReference>
<evidence type="ECO:0000256" key="10">
    <source>
        <dbReference type="ARBA" id="ARBA00022801"/>
    </source>
</evidence>
<dbReference type="GO" id="GO:0015074">
    <property type="term" value="P:DNA integration"/>
    <property type="evidence" value="ECO:0007669"/>
    <property type="project" value="UniProtKB-KW"/>
</dbReference>
<dbReference type="GO" id="GO:0016020">
    <property type="term" value="C:membrane"/>
    <property type="evidence" value="ECO:0007669"/>
    <property type="project" value="UniProtKB-SubCell"/>
</dbReference>
<dbReference type="PANTHER" id="PTHR37984:SF5">
    <property type="entry name" value="PROTEIN NYNRIN-LIKE"/>
    <property type="match status" value="1"/>
</dbReference>
<dbReference type="GO" id="GO:0003887">
    <property type="term" value="F:DNA-directed DNA polymerase activity"/>
    <property type="evidence" value="ECO:0007669"/>
    <property type="project" value="UniProtKB-KW"/>
</dbReference>
<dbReference type="SUPFAM" id="SSF53098">
    <property type="entry name" value="Ribonuclease H-like"/>
    <property type="match status" value="1"/>
</dbReference>
<keyword evidence="14" id="KW-0239">DNA-directed DNA polymerase</keyword>
<dbReference type="GO" id="GO:0004190">
    <property type="term" value="F:aspartic-type endopeptidase activity"/>
    <property type="evidence" value="ECO:0007669"/>
    <property type="project" value="UniProtKB-KW"/>
</dbReference>
<gene>
    <name evidence="23" type="ORF">CTI12_AA496270</name>
</gene>
<dbReference type="Proteomes" id="UP000245207">
    <property type="component" value="Unassembled WGS sequence"/>
</dbReference>
<dbReference type="InterPro" id="IPR012337">
    <property type="entry name" value="RNaseH-like_sf"/>
</dbReference>
<keyword evidence="16" id="KW-0238">DNA-binding</keyword>
<evidence type="ECO:0000256" key="1">
    <source>
        <dbReference type="ARBA" id="ARBA00004141"/>
    </source>
</evidence>
<evidence type="ECO:0000256" key="17">
    <source>
        <dbReference type="ARBA" id="ARBA00023136"/>
    </source>
</evidence>
<evidence type="ECO:0000256" key="18">
    <source>
        <dbReference type="ARBA" id="ARBA00023172"/>
    </source>
</evidence>
<keyword evidence="3" id="KW-0808">Transferase</keyword>
<dbReference type="GO" id="GO:0004519">
    <property type="term" value="F:endonuclease activity"/>
    <property type="evidence" value="ECO:0007669"/>
    <property type="project" value="UniProtKB-KW"/>
</dbReference>
<evidence type="ECO:0000256" key="16">
    <source>
        <dbReference type="ARBA" id="ARBA00023125"/>
    </source>
</evidence>
<evidence type="ECO:0000256" key="19">
    <source>
        <dbReference type="SAM" id="MobiDB-lite"/>
    </source>
</evidence>
<dbReference type="Gene3D" id="1.10.340.70">
    <property type="match status" value="1"/>
</dbReference>
<evidence type="ECO:0000256" key="9">
    <source>
        <dbReference type="ARBA" id="ARBA00022759"/>
    </source>
</evidence>
<comment type="caution">
    <text evidence="23">The sequence shown here is derived from an EMBL/GenBank/DDBJ whole genome shotgun (WGS) entry which is preliminary data.</text>
</comment>
<evidence type="ECO:0000256" key="20">
    <source>
        <dbReference type="SAM" id="Phobius"/>
    </source>
</evidence>
<dbReference type="InterPro" id="IPR001584">
    <property type="entry name" value="Integrase_cat-core"/>
</dbReference>
<evidence type="ECO:0000256" key="2">
    <source>
        <dbReference type="ARBA" id="ARBA00022670"/>
    </source>
</evidence>
<dbReference type="GO" id="GO:0055085">
    <property type="term" value="P:transmembrane transport"/>
    <property type="evidence" value="ECO:0007669"/>
    <property type="project" value="InterPro"/>
</dbReference>
<proteinExistence type="predicted"/>
<keyword evidence="4 20" id="KW-0812">Transmembrane</keyword>
<keyword evidence="7" id="KW-0479">Metal-binding</keyword>
<dbReference type="Pfam" id="PF03732">
    <property type="entry name" value="Retrotrans_gag"/>
    <property type="match status" value="1"/>
</dbReference>
<evidence type="ECO:0000256" key="8">
    <source>
        <dbReference type="ARBA" id="ARBA00022750"/>
    </source>
</evidence>
<accession>A0A2U1LFU4</accession>
<dbReference type="InterPro" id="IPR043502">
    <property type="entry name" value="DNA/RNA_pol_sf"/>
</dbReference>
<protein>
    <recommendedName>
        <fullName evidence="25">Reverse transcriptase</fullName>
    </recommendedName>
</protein>
<dbReference type="PROSITE" id="PS50878">
    <property type="entry name" value="RT_POL"/>
    <property type="match status" value="1"/>
</dbReference>
<dbReference type="GO" id="GO:0003677">
    <property type="term" value="F:DNA binding"/>
    <property type="evidence" value="ECO:0007669"/>
    <property type="project" value="UniProtKB-KW"/>
</dbReference>
<dbReference type="FunFam" id="3.10.10.10:FF:000007">
    <property type="entry name" value="Retrovirus-related Pol polyprotein from transposon 17.6-like Protein"/>
    <property type="match status" value="1"/>
</dbReference>
<dbReference type="SUPFAM" id="SSF54160">
    <property type="entry name" value="Chromo domain-like"/>
    <property type="match status" value="1"/>
</dbReference>
<dbReference type="OrthoDB" id="1933428at2759"/>
<keyword evidence="2" id="KW-0645">Protease</keyword>
<keyword evidence="11" id="KW-0460">Magnesium</keyword>
<feature type="domain" description="Reverse transcriptase" evidence="21">
    <location>
        <begin position="912"/>
        <end position="1091"/>
    </location>
</feature>
<dbReference type="Pfam" id="PF00078">
    <property type="entry name" value="RVT_1"/>
    <property type="match status" value="1"/>
</dbReference>
<dbReference type="Pfam" id="PF17921">
    <property type="entry name" value="Integrase_H2C2"/>
    <property type="match status" value="1"/>
</dbReference>
<keyword evidence="6" id="KW-0540">Nuclease</keyword>
<evidence type="ECO:0000313" key="23">
    <source>
        <dbReference type="EMBL" id="PWA47885.1"/>
    </source>
</evidence>
<dbReference type="GO" id="GO:0006310">
    <property type="term" value="P:DNA recombination"/>
    <property type="evidence" value="ECO:0007669"/>
    <property type="project" value="UniProtKB-KW"/>
</dbReference>
<evidence type="ECO:0000256" key="14">
    <source>
        <dbReference type="ARBA" id="ARBA00022932"/>
    </source>
</evidence>
<dbReference type="InterPro" id="IPR043128">
    <property type="entry name" value="Rev_trsase/Diguanyl_cyclase"/>
</dbReference>
<feature type="transmembrane region" description="Helical" evidence="20">
    <location>
        <begin position="159"/>
        <end position="180"/>
    </location>
</feature>
<evidence type="ECO:0000256" key="12">
    <source>
        <dbReference type="ARBA" id="ARBA00022908"/>
    </source>
</evidence>
<keyword evidence="10" id="KW-0378">Hydrolase</keyword>
<sequence length="1690" mass="191689">MVSFSEDGRNVQGSNITNPKKRSCGLVKDDFLPEESFQSWSNYGKALLETKTRLKDRVLARSSDQLELHDMRARSQNEMKKTLNWFDLIWFGIGAVMGAGVFVLSGEAARDFAGPAVLLSYLISGFAALLSVLCYTEFAVELPVAGGSFAYLRVELGDFVAYIAAGNILFEYVVAGASVARSWTSYFATATKSAYAISAPFAPFGDSGVLEGIHLFFSSHMLGFAWGHLRWKKPRIAARTSTDCLKVGSPMVTSITIYSGFSNWLLCLSNHLAQNRVFSEPHFITDFWLITSTFIKWYQEPFSGTTTLFKFVTLTILIFRSSSPVNSGNKQEISGQEITFGLGNQEQESVVITPLLMSGSNSGEMVNIRTTVESVQEAVIGLNERFTAAMEGINNQLAGIMRQQGIFTEELGRMRSREGTSSDAVNRTHVPHNQNNGNQYGRLAKIDFPKFTGEDVKGWVFRCKQYFKIDAVPDEMKVELASMHVYDKALVWHQQFVKRFGELATWEQYEQEALKRFVVVYDDPMVEIKNLKQEGSVQQYQELFEALLNRLELTESYAISLFIGGLKKEISMPISMFKVTNLGDVYTMFSRKNKDGSESKIKKEKCYCLAKMQESTNLVNKQRYTPILPTPKANPVNHYQNKSNAYVARPKNASYVNNGGSYRQNQTPYKKLTQKEIEEKRAKNPCFYCDQKYVSGHKCSGQLHSLEIVVDEEFENTTKKLECRTKRMCPLQDAVANGDAMISTLLCQGLSLTMGELTYTIDAMVLPLGGSDMVLGIQWLATLGTIQCNFANLTMEYYVGNKKVILRGAPQPALQWMQPKSQLNASLNSMVVCVCPVSMCKMEGVPLIGTQEIDEVLDEFKEVFEVPTGLPPKRTHDHQIPLLPNTPPVNIRPYRHPPSQKDEIEQMVKELLESGVIRPSQSPFSSPIVMVKKKDGSWRMCVDYRQLNKHTVKDKFPIPMIEELIDDLHGSVVFSKLDLRSGYHQIRMKDSDIHKTAFRTHDGHYEFLVMPFGLTNAPSTFQALMNEVFKPYLRKFVLVFFDDIVVYSKSISEHLDHLKMVLQIMHNHTLYAKRSKCTFAVSQVEYLGHIISDKGVATDPAKIEVMKECPAPKNVKQLRGFLGLTGYYRRFIKGYAIITPVLGMPNFEKEFTVETDACGNGIGAVLQQDGHPLAYLSKSLSPKHQVLSTYEKEFLAVILALEKWKGYLMDRHFKIRTDHFSLKYLLDQRLTIPFQTEWLPKLLGYDYEIAYKKGSENTVADALSRREAQGQLYALVATNVNTELLKKIEESWVGNNEALRKLIFSQIHNESVGGHSGVQVTVQKLSSLCYWKNMRKMVKQWIRECDVCQRHKLDLSAYLGLLQPLPIPVRVWSDISMDFVEGLPKSNGKTVIFVVVDRLSKYAHFPPLKHPFTAAQVAQVFLDNAYKLHGLPNTIVSDRDKVFLSNFWQSLFKVLKVKLHMSTAYHPQTDGQSEVVNRCLECYLRLLYGQSPPIHMPYLPGESNVEAVDRSLQAREQVVDMLKFHLKRSQDRMKSLVDKHRTDREFEEGVWVYMKLQPYRQSTKKPTPYNKLSANGPFKILERIGKVAYKLQLPSGSQIHPVFHVSQLKLCKGGVDQPGTLPMCDDRGLKSVFPVRILDRRLGKMNNKAVAYVLVQWSNGSVEEATWELYTDLLKKYPKVDELMAAQNQV</sequence>
<organism evidence="23 24">
    <name type="scientific">Artemisia annua</name>
    <name type="common">Sweet wormwood</name>
    <dbReference type="NCBI Taxonomy" id="35608"/>
    <lineage>
        <taxon>Eukaryota</taxon>
        <taxon>Viridiplantae</taxon>
        <taxon>Streptophyta</taxon>
        <taxon>Embryophyta</taxon>
        <taxon>Tracheophyta</taxon>
        <taxon>Spermatophyta</taxon>
        <taxon>Magnoliopsida</taxon>
        <taxon>eudicotyledons</taxon>
        <taxon>Gunneridae</taxon>
        <taxon>Pentapetalae</taxon>
        <taxon>asterids</taxon>
        <taxon>campanulids</taxon>
        <taxon>Asterales</taxon>
        <taxon>Asteraceae</taxon>
        <taxon>Asteroideae</taxon>
        <taxon>Anthemideae</taxon>
        <taxon>Artemisiinae</taxon>
        <taxon>Artemisia</taxon>
    </lineage>
</organism>
<keyword evidence="13" id="KW-0695">RNA-directed DNA polymerase</keyword>
<keyword evidence="5" id="KW-0548">Nucleotidyltransferase</keyword>
<feature type="region of interest" description="Disordered" evidence="19">
    <location>
        <begin position="874"/>
        <end position="894"/>
    </location>
</feature>
<keyword evidence="18" id="KW-0233">DNA recombination</keyword>
<feature type="transmembrane region" description="Helical" evidence="20">
    <location>
        <begin position="82"/>
        <end position="104"/>
    </location>
</feature>
<dbReference type="GO" id="GO:0003964">
    <property type="term" value="F:RNA-directed DNA polymerase activity"/>
    <property type="evidence" value="ECO:0007669"/>
    <property type="project" value="UniProtKB-KW"/>
</dbReference>
<dbReference type="CDD" id="cd01647">
    <property type="entry name" value="RT_LTR"/>
    <property type="match status" value="1"/>
</dbReference>
<name>A0A2U1LFU4_ARTAN</name>
<dbReference type="Pfam" id="PF13520">
    <property type="entry name" value="AA_permease_2"/>
    <property type="match status" value="1"/>
</dbReference>
<evidence type="ECO:0000256" key="4">
    <source>
        <dbReference type="ARBA" id="ARBA00022692"/>
    </source>
</evidence>
<dbReference type="EMBL" id="PKPP01009605">
    <property type="protein sequence ID" value="PWA47885.1"/>
    <property type="molecule type" value="Genomic_DNA"/>
</dbReference>
<dbReference type="InterPro" id="IPR041588">
    <property type="entry name" value="Integrase_H2C2"/>
</dbReference>
<dbReference type="Pfam" id="PF00665">
    <property type="entry name" value="rve"/>
    <property type="match status" value="1"/>
</dbReference>
<reference evidence="23 24" key="1">
    <citation type="journal article" date="2018" name="Mol. Plant">
        <title>The genome of Artemisia annua provides insight into the evolution of Asteraceae family and artemisinin biosynthesis.</title>
        <authorList>
            <person name="Shen Q."/>
            <person name="Zhang L."/>
            <person name="Liao Z."/>
            <person name="Wang S."/>
            <person name="Yan T."/>
            <person name="Shi P."/>
            <person name="Liu M."/>
            <person name="Fu X."/>
            <person name="Pan Q."/>
            <person name="Wang Y."/>
            <person name="Lv Z."/>
            <person name="Lu X."/>
            <person name="Zhang F."/>
            <person name="Jiang W."/>
            <person name="Ma Y."/>
            <person name="Chen M."/>
            <person name="Hao X."/>
            <person name="Li L."/>
            <person name="Tang Y."/>
            <person name="Lv G."/>
            <person name="Zhou Y."/>
            <person name="Sun X."/>
            <person name="Brodelius P.E."/>
            <person name="Rose J.K.C."/>
            <person name="Tang K."/>
        </authorList>
    </citation>
    <scope>NUCLEOTIDE SEQUENCE [LARGE SCALE GENOMIC DNA]</scope>
    <source>
        <strain evidence="24">cv. Huhao1</strain>
        <tissue evidence="23">Leaf</tissue>
    </source>
</reference>
<dbReference type="Gene3D" id="3.30.70.270">
    <property type="match status" value="2"/>
</dbReference>
<evidence type="ECO:0000256" key="7">
    <source>
        <dbReference type="ARBA" id="ARBA00022723"/>
    </source>
</evidence>
<keyword evidence="9" id="KW-0255">Endonuclease</keyword>
<evidence type="ECO:0000256" key="6">
    <source>
        <dbReference type="ARBA" id="ARBA00022722"/>
    </source>
</evidence>
<keyword evidence="8" id="KW-0064">Aspartyl protease</keyword>
<evidence type="ECO:0000256" key="3">
    <source>
        <dbReference type="ARBA" id="ARBA00022679"/>
    </source>
</evidence>
<dbReference type="FunFam" id="3.10.10.10:FF:000002">
    <property type="entry name" value="Retrovirus-related Pol polyprotein from transposon 17.6-like protein"/>
    <property type="match status" value="1"/>
</dbReference>
<dbReference type="PANTHER" id="PTHR37984">
    <property type="entry name" value="PROTEIN CBG26694"/>
    <property type="match status" value="1"/>
</dbReference>
<keyword evidence="24" id="KW-1185">Reference proteome</keyword>
<comment type="subcellular location">
    <subcellularLocation>
        <location evidence="1">Membrane</location>
        <topology evidence="1">Multi-pass membrane protein</topology>
    </subcellularLocation>
</comment>
<dbReference type="Gene3D" id="3.10.10.10">
    <property type="entry name" value="HIV Type 1 Reverse Transcriptase, subunit A, domain 1"/>
    <property type="match status" value="1"/>
</dbReference>
<dbReference type="GO" id="GO:0006508">
    <property type="term" value="P:proteolysis"/>
    <property type="evidence" value="ECO:0007669"/>
    <property type="project" value="UniProtKB-KW"/>
</dbReference>
<evidence type="ECO:0000256" key="11">
    <source>
        <dbReference type="ARBA" id="ARBA00022842"/>
    </source>
</evidence>
<evidence type="ECO:0000256" key="15">
    <source>
        <dbReference type="ARBA" id="ARBA00022989"/>
    </source>
</evidence>
<dbReference type="Gene3D" id="3.30.420.10">
    <property type="entry name" value="Ribonuclease H-like superfamily/Ribonuclease H"/>
    <property type="match status" value="1"/>
</dbReference>
<dbReference type="PROSITE" id="PS50994">
    <property type="entry name" value="INTEGRASE"/>
    <property type="match status" value="1"/>
</dbReference>
<feature type="transmembrane region" description="Helical" evidence="20">
    <location>
        <begin position="116"/>
        <end position="138"/>
    </location>
</feature>
<dbReference type="InterPro" id="IPR016197">
    <property type="entry name" value="Chromo-like_dom_sf"/>
</dbReference>